<dbReference type="InParanoid" id="A0A078APF5"/>
<gene>
    <name evidence="4" type="primary">Contig13914.g14855</name>
    <name evidence="4" type="ORF">STYLEM_12882</name>
</gene>
<organism evidence="4 5">
    <name type="scientific">Stylonychia lemnae</name>
    <name type="common">Ciliate</name>
    <dbReference type="NCBI Taxonomy" id="5949"/>
    <lineage>
        <taxon>Eukaryota</taxon>
        <taxon>Sar</taxon>
        <taxon>Alveolata</taxon>
        <taxon>Ciliophora</taxon>
        <taxon>Intramacronucleata</taxon>
        <taxon>Spirotrichea</taxon>
        <taxon>Stichotrichia</taxon>
        <taxon>Sporadotrichida</taxon>
        <taxon>Oxytrichidae</taxon>
        <taxon>Stylonychinae</taxon>
        <taxon>Stylonychia</taxon>
    </lineage>
</organism>
<dbReference type="GO" id="GO:0047372">
    <property type="term" value="F:monoacylglycerol lipase activity"/>
    <property type="evidence" value="ECO:0007669"/>
    <property type="project" value="TreeGrafter"/>
</dbReference>
<dbReference type="InterPro" id="IPR012020">
    <property type="entry name" value="ABHD4"/>
</dbReference>
<dbReference type="PANTHER" id="PTHR10794">
    <property type="entry name" value="ABHYDROLASE DOMAIN-CONTAINING PROTEIN"/>
    <property type="match status" value="1"/>
</dbReference>
<feature type="active site" description="Charge relay system" evidence="2">
    <location>
        <position position="244"/>
    </location>
</feature>
<dbReference type="SUPFAM" id="SSF53474">
    <property type="entry name" value="alpha/beta-Hydrolases"/>
    <property type="match status" value="1"/>
</dbReference>
<dbReference type="Pfam" id="PF00561">
    <property type="entry name" value="Abhydrolase_1"/>
    <property type="match status" value="1"/>
</dbReference>
<feature type="domain" description="AB hydrolase-1" evidence="3">
    <location>
        <begin position="30"/>
        <end position="250"/>
    </location>
</feature>
<protein>
    <submittedName>
        <fullName evidence="4">Alpha beta hydrolase domain containing protein</fullName>
    </submittedName>
</protein>
<reference evidence="4 5" key="1">
    <citation type="submission" date="2014-06" db="EMBL/GenBank/DDBJ databases">
        <authorList>
            <person name="Swart Estienne"/>
        </authorList>
    </citation>
    <scope>NUCLEOTIDE SEQUENCE [LARGE SCALE GENOMIC DNA]</scope>
    <source>
        <strain evidence="4 5">130c</strain>
    </source>
</reference>
<dbReference type="PANTHER" id="PTHR10794:SF63">
    <property type="entry name" value="ALPHA_BETA HYDROLASE 1, ISOFORM A"/>
    <property type="match status" value="1"/>
</dbReference>
<keyword evidence="4" id="KW-0378">Hydrolase</keyword>
<dbReference type="Gene3D" id="3.40.50.1820">
    <property type="entry name" value="alpha/beta hydrolase"/>
    <property type="match status" value="1"/>
</dbReference>
<feature type="active site" description="Charge relay system" evidence="2">
    <location>
        <position position="273"/>
    </location>
</feature>
<evidence type="ECO:0000259" key="3">
    <source>
        <dbReference type="Pfam" id="PF00561"/>
    </source>
</evidence>
<dbReference type="EMBL" id="CCKQ01012218">
    <property type="protein sequence ID" value="CDW83831.1"/>
    <property type="molecule type" value="Genomic_DNA"/>
</dbReference>
<dbReference type="PIRSF" id="PIRSF005211">
    <property type="entry name" value="Ab_hydro_YheT"/>
    <property type="match status" value="1"/>
</dbReference>
<proteinExistence type="inferred from homology"/>
<dbReference type="FunCoup" id="A0A078APF5">
    <property type="interactions" value="25"/>
</dbReference>
<accession>A0A078APF5</accession>
<comment type="similarity">
    <text evidence="1">Belongs to the AB hydrolase superfamily. AB hydrolase 4 family.</text>
</comment>
<dbReference type="AlphaFoldDB" id="A0A078APF5"/>
<keyword evidence="5" id="KW-1185">Reference proteome</keyword>
<dbReference type="Proteomes" id="UP000039865">
    <property type="component" value="Unassembled WGS sequence"/>
</dbReference>
<dbReference type="InterPro" id="IPR050960">
    <property type="entry name" value="AB_hydrolase_4_sf"/>
</dbReference>
<dbReference type="InterPro" id="IPR029058">
    <property type="entry name" value="AB_hydrolase_fold"/>
</dbReference>
<sequence>MSDGGTISVDWAYPTEENNLNQTETKVCMIFPGLSGDSSKGYVKCLVKHLSQEKGYIVGVFHNRGIINEYTSPHFSDITSSEELDIAIKHMIQKFSDKPNPRFVGVGMSMGANLMLKIAGEQQENFPLEAMVSLNNPFDVWLAINLMRGTPYEKFLSIELRKNTIMKQGASEQEKEVFRQMEKLYNLDFEKLKNIESWRDLDTYLTTKVHTQFKTVAQYYHAASCFNVIQGVKRPTLVIHSKDDPIIPIECLPVDECLANDKMIIGIVKKGGHVCYFQGLKGQKRWYPMVSGEYLDAVLSLKNQAQNESQGISFNRQVVI</sequence>
<dbReference type="GO" id="GO:0034338">
    <property type="term" value="F:short-chain carboxylesterase activity"/>
    <property type="evidence" value="ECO:0007669"/>
    <property type="project" value="TreeGrafter"/>
</dbReference>
<dbReference type="OrthoDB" id="5954035at2759"/>
<name>A0A078APF5_STYLE</name>
<evidence type="ECO:0000313" key="4">
    <source>
        <dbReference type="EMBL" id="CDW83831.1"/>
    </source>
</evidence>
<feature type="active site" description="Charge relay system" evidence="2">
    <location>
        <position position="109"/>
    </location>
</feature>
<dbReference type="InterPro" id="IPR000073">
    <property type="entry name" value="AB_hydrolase_1"/>
</dbReference>
<evidence type="ECO:0000256" key="2">
    <source>
        <dbReference type="PIRSR" id="PIRSR005211-1"/>
    </source>
</evidence>
<evidence type="ECO:0000256" key="1">
    <source>
        <dbReference type="ARBA" id="ARBA00010884"/>
    </source>
</evidence>
<evidence type="ECO:0000313" key="5">
    <source>
        <dbReference type="Proteomes" id="UP000039865"/>
    </source>
</evidence>